<feature type="region of interest" description="Disordered" evidence="1">
    <location>
        <begin position="33"/>
        <end position="229"/>
    </location>
</feature>
<name>A0A8X6M2L8_TRICU</name>
<feature type="compositionally biased region" description="Polar residues" evidence="1">
    <location>
        <begin position="350"/>
        <end position="361"/>
    </location>
</feature>
<feature type="compositionally biased region" description="Basic and acidic residues" evidence="1">
    <location>
        <begin position="86"/>
        <end position="102"/>
    </location>
</feature>
<dbReference type="EMBL" id="BMAO01009449">
    <property type="protein sequence ID" value="GFR30970.1"/>
    <property type="molecule type" value="Genomic_DNA"/>
</dbReference>
<feature type="compositionally biased region" description="Basic and acidic residues" evidence="1">
    <location>
        <begin position="112"/>
        <end position="148"/>
    </location>
</feature>
<sequence length="398" mass="44894">MQDEENRDMGLYAKAEITKEEEIKEMNLCSELGKTDAKKTGDKEKVQFPTEIVRDTDSEMAKEKDINVSSRDTKIRKKKGAAQLAKKWDRNKETKSGGKSDSDDTSVLCKNPEAHLAREEDKSAETQQSEEKNQIKDTDAEMVKEKDINVSSRDTKIRKKKGAAQLAKKWDRNKETKSGGKSDSDDISVLCKNPEAHLAQEEDKSAETQQSEERSRNTEPQSPKESEGYWDSLEEEVMKMYQLDKFGNPIEKKAVDKDRILETQFPSEIVRDTDVEIAKGKDINVSSRDKKKRKKKGAAQLAKKWDANKETGSGGKCGSDISVLGQSPEAHLAWGEDKNAETQQSEEGDQPTKQKQSQLLDNDTPYLPMVVQDIENMTPYKLKGDLSANHLKLKEEGF</sequence>
<feature type="compositionally biased region" description="Basic and acidic residues" evidence="1">
    <location>
        <begin position="194"/>
        <end position="227"/>
    </location>
</feature>
<dbReference type="AlphaFoldDB" id="A0A8X6M2L8"/>
<reference evidence="2" key="1">
    <citation type="submission" date="2020-07" db="EMBL/GenBank/DDBJ databases">
        <title>Multicomponent nature underlies the extraordinary mechanical properties of spider dragline silk.</title>
        <authorList>
            <person name="Kono N."/>
            <person name="Nakamura H."/>
            <person name="Mori M."/>
            <person name="Yoshida Y."/>
            <person name="Ohtoshi R."/>
            <person name="Malay A.D."/>
            <person name="Moran D.A.P."/>
            <person name="Tomita M."/>
            <person name="Numata K."/>
            <person name="Arakawa K."/>
        </authorList>
    </citation>
    <scope>NUCLEOTIDE SEQUENCE</scope>
</reference>
<dbReference type="OrthoDB" id="10605789at2759"/>
<feature type="region of interest" description="Disordered" evidence="1">
    <location>
        <begin position="279"/>
        <end position="363"/>
    </location>
</feature>
<evidence type="ECO:0000313" key="3">
    <source>
        <dbReference type="Proteomes" id="UP000887116"/>
    </source>
</evidence>
<proteinExistence type="predicted"/>
<evidence type="ECO:0000313" key="2">
    <source>
        <dbReference type="EMBL" id="GFR30970.1"/>
    </source>
</evidence>
<evidence type="ECO:0000256" key="1">
    <source>
        <dbReference type="SAM" id="MobiDB-lite"/>
    </source>
</evidence>
<feature type="compositionally biased region" description="Basic and acidic residues" evidence="1">
    <location>
        <begin position="168"/>
        <end position="184"/>
    </location>
</feature>
<dbReference type="Proteomes" id="UP000887116">
    <property type="component" value="Unassembled WGS sequence"/>
</dbReference>
<organism evidence="2 3">
    <name type="scientific">Trichonephila clavata</name>
    <name type="common">Joro spider</name>
    <name type="synonym">Nephila clavata</name>
    <dbReference type="NCBI Taxonomy" id="2740835"/>
    <lineage>
        <taxon>Eukaryota</taxon>
        <taxon>Metazoa</taxon>
        <taxon>Ecdysozoa</taxon>
        <taxon>Arthropoda</taxon>
        <taxon>Chelicerata</taxon>
        <taxon>Arachnida</taxon>
        <taxon>Araneae</taxon>
        <taxon>Araneomorphae</taxon>
        <taxon>Entelegynae</taxon>
        <taxon>Araneoidea</taxon>
        <taxon>Nephilidae</taxon>
        <taxon>Trichonephila</taxon>
    </lineage>
</organism>
<protein>
    <submittedName>
        <fullName evidence="2">Uncharacterized protein</fullName>
    </submittedName>
</protein>
<gene>
    <name evidence="2" type="ORF">TNCT_100081</name>
</gene>
<feature type="compositionally biased region" description="Basic and acidic residues" evidence="1">
    <location>
        <begin position="33"/>
        <end position="66"/>
    </location>
</feature>
<accession>A0A8X6M2L8</accession>
<comment type="caution">
    <text evidence="2">The sequence shown here is derived from an EMBL/GenBank/DDBJ whole genome shotgun (WGS) entry which is preliminary data.</text>
</comment>
<keyword evidence="3" id="KW-1185">Reference proteome</keyword>